<dbReference type="EMBL" id="UZAJ01002915">
    <property type="protein sequence ID" value="VDO38665.1"/>
    <property type="molecule type" value="Genomic_DNA"/>
</dbReference>
<evidence type="ECO:0000313" key="2">
    <source>
        <dbReference type="Proteomes" id="UP000267606"/>
    </source>
</evidence>
<keyword evidence="2" id="KW-1185">Reference proteome</keyword>
<sequence>MLKLTTARLFRHCCNNFFNLSTSRPPVFLIVLSPIWLNLLNLLLIASATPDFSSSRVPSLPRSLETEQCQTDIPGDCNPYSCHGTCEGRYVRFWDSKLKIDRTVKSCQCVQEPICSLIGMNAYAGCRTYLMLSKAAQRFIRLWTMTDAEKLNNHQAILLTFRFEHSWDRLRHKQLLNGNSKFCCWTANNTLSNSVILHYTPLSILLPVSFVLFS</sequence>
<reference evidence="1 2" key="2">
    <citation type="submission" date="2018-11" db="EMBL/GenBank/DDBJ databases">
        <authorList>
            <consortium name="Pathogen Informatics"/>
        </authorList>
    </citation>
    <scope>NUCLEOTIDE SEQUENCE [LARGE SCALE GENOMIC DNA]</scope>
</reference>
<evidence type="ECO:0000313" key="1">
    <source>
        <dbReference type="EMBL" id="VDO38665.1"/>
    </source>
</evidence>
<proteinExistence type="predicted"/>
<gene>
    <name evidence="1" type="ORF">OFLC_LOCUS4036</name>
</gene>
<dbReference type="AlphaFoldDB" id="A0A183H973"/>
<evidence type="ECO:0000313" key="3">
    <source>
        <dbReference type="WBParaSite" id="OFLC_0000403401-mRNA-1"/>
    </source>
</evidence>
<name>A0A183H973_9BILA</name>
<dbReference type="Proteomes" id="UP000267606">
    <property type="component" value="Unassembled WGS sequence"/>
</dbReference>
<dbReference type="WBParaSite" id="OFLC_0000403401-mRNA-1">
    <property type="protein sequence ID" value="OFLC_0000403401-mRNA-1"/>
    <property type="gene ID" value="OFLC_0000403401"/>
</dbReference>
<reference evidence="3" key="1">
    <citation type="submission" date="2016-06" db="UniProtKB">
        <authorList>
            <consortium name="WormBaseParasite"/>
        </authorList>
    </citation>
    <scope>IDENTIFICATION</scope>
</reference>
<organism evidence="3">
    <name type="scientific">Onchocerca flexuosa</name>
    <dbReference type="NCBI Taxonomy" id="387005"/>
    <lineage>
        <taxon>Eukaryota</taxon>
        <taxon>Metazoa</taxon>
        <taxon>Ecdysozoa</taxon>
        <taxon>Nematoda</taxon>
        <taxon>Chromadorea</taxon>
        <taxon>Rhabditida</taxon>
        <taxon>Spirurina</taxon>
        <taxon>Spiruromorpha</taxon>
        <taxon>Filarioidea</taxon>
        <taxon>Onchocercidae</taxon>
        <taxon>Onchocerca</taxon>
    </lineage>
</organism>
<protein>
    <submittedName>
        <fullName evidence="1 3">Uncharacterized protein</fullName>
    </submittedName>
</protein>
<accession>A0A183H973</accession>